<feature type="binding site" evidence="6">
    <location>
        <position position="60"/>
    </location>
    <ligand>
        <name>FMN</name>
        <dbReference type="ChEBI" id="CHEBI:58210"/>
    </ligand>
</feature>
<evidence type="ECO:0000256" key="5">
    <source>
        <dbReference type="ARBA" id="ARBA00033748"/>
    </source>
</evidence>
<dbReference type="InterPro" id="IPR036661">
    <property type="entry name" value="Luciferase-like_sf"/>
</dbReference>
<dbReference type="PANTHER" id="PTHR30011">
    <property type="entry name" value="ALKANESULFONATE MONOOXYGENASE-RELATED"/>
    <property type="match status" value="1"/>
</dbReference>
<dbReference type="Proteomes" id="UP000054893">
    <property type="component" value="Unassembled WGS sequence"/>
</dbReference>
<evidence type="ECO:0000256" key="1">
    <source>
        <dbReference type="ARBA" id="ARBA00022630"/>
    </source>
</evidence>
<comment type="similarity">
    <text evidence="5">Belongs to the NtaA/SnaA/DszA monooxygenase family.</text>
</comment>
<dbReference type="RefSeq" id="WP_244164227.1">
    <property type="nucleotide sequence ID" value="NZ_FCOC02000027.1"/>
</dbReference>
<name>A0A158I7F9_CABSO</name>
<dbReference type="Pfam" id="PF00296">
    <property type="entry name" value="Bac_luciferase"/>
    <property type="match status" value="1"/>
</dbReference>
<accession>A0A158I7F9</accession>
<feature type="binding site" evidence="6">
    <location>
        <position position="227"/>
    </location>
    <ligand>
        <name>FMN</name>
        <dbReference type="ChEBI" id="CHEBI:58210"/>
    </ligand>
</feature>
<evidence type="ECO:0000256" key="6">
    <source>
        <dbReference type="PIRSR" id="PIRSR000337-1"/>
    </source>
</evidence>
<keyword evidence="4 8" id="KW-0503">Monooxygenase</keyword>
<dbReference type="GO" id="GO:0016705">
    <property type="term" value="F:oxidoreductase activity, acting on paired donors, with incorporation or reduction of molecular oxygen"/>
    <property type="evidence" value="ECO:0007669"/>
    <property type="project" value="InterPro"/>
</dbReference>
<keyword evidence="3" id="KW-0560">Oxidoreductase</keyword>
<proteinExistence type="inferred from homology"/>
<keyword evidence="1 6" id="KW-0285">Flavoprotein</keyword>
<protein>
    <submittedName>
        <fullName evidence="8">Monooxygenase</fullName>
    </submittedName>
</protein>
<reference evidence="8 9" key="1">
    <citation type="submission" date="2016-01" db="EMBL/GenBank/DDBJ databases">
        <authorList>
            <person name="Oliw E.H."/>
        </authorList>
    </citation>
    <scope>NUCLEOTIDE SEQUENCE [LARGE SCALE GENOMIC DNA]</scope>
    <source>
        <strain evidence="8">LMG 22029</strain>
    </source>
</reference>
<feature type="binding site" evidence="6">
    <location>
        <position position="228"/>
    </location>
    <ligand>
        <name>FMN</name>
        <dbReference type="ChEBI" id="CHEBI:58210"/>
    </ligand>
</feature>
<feature type="binding site" evidence="6">
    <location>
        <position position="153"/>
    </location>
    <ligand>
        <name>FMN</name>
        <dbReference type="ChEBI" id="CHEBI:58210"/>
    </ligand>
</feature>
<feature type="domain" description="Luciferase-like" evidence="7">
    <location>
        <begin position="28"/>
        <end position="390"/>
    </location>
</feature>
<dbReference type="Gene3D" id="3.20.20.30">
    <property type="entry name" value="Luciferase-like domain"/>
    <property type="match status" value="1"/>
</dbReference>
<dbReference type="InterPro" id="IPR011251">
    <property type="entry name" value="Luciferase-like_dom"/>
</dbReference>
<evidence type="ECO:0000256" key="2">
    <source>
        <dbReference type="ARBA" id="ARBA00022643"/>
    </source>
</evidence>
<dbReference type="NCBIfam" id="TIGR03860">
    <property type="entry name" value="FMN_nitrolo"/>
    <property type="match status" value="1"/>
</dbReference>
<dbReference type="InterPro" id="IPR051260">
    <property type="entry name" value="Diverse_substr_monoxygenases"/>
</dbReference>
<sequence length="446" mass="50236">MTNTGNRNMVLGMLAYATGQHVASWLQSTAPADATTNIDYWRRLASLAEEGRFDLFFLADSPGARTEKLNDFSRFPYMMNMFEPITLLSALAGTTKHIGLGATGSTSFYEPYNLARLFASLDHLSHGRAGWNVVTTASDYAARNFGLDRLPPHGQRYARAREFFDVVMRLWDTWDDDAFLADKAACRMFDPEKFHVTDFQGEHFRVHGALNIRRTPQGRPVIIQAGSSEEGKSFAAEAAEVVFASDPTFDEAKRFYADVKGRMSGFNRDASQLKILPGLSVMVGGSKAEAEDKYRELQNLIHPDVGRMRLGMDLEADLTGLPVDEPIPEHLIPKKANLHQAYFRQITTLIREQNMTLRQLYTSYDRGKVTVCGTPAQIVDYMEEWVDGGAADGFMLAFHVVPNDMEDFVRHVVPELQRRGRLRKQYTGTTLRDNLGLERPASRYAR</sequence>
<keyword evidence="2 6" id="KW-0288">FMN</keyword>
<dbReference type="EMBL" id="FCOC02000027">
    <property type="protein sequence ID" value="SAL52397.1"/>
    <property type="molecule type" value="Genomic_DNA"/>
</dbReference>
<dbReference type="PANTHER" id="PTHR30011:SF16">
    <property type="entry name" value="C2H2 FINGER DOMAIN TRANSCRIPTION FACTOR (EUROFUNG)-RELATED"/>
    <property type="match status" value="1"/>
</dbReference>
<evidence type="ECO:0000259" key="7">
    <source>
        <dbReference type="Pfam" id="PF00296"/>
    </source>
</evidence>
<dbReference type="InterPro" id="IPR016215">
    <property type="entry name" value="NTA_MOA"/>
</dbReference>
<dbReference type="CDD" id="cd01095">
    <property type="entry name" value="Nitrilotriacetate_monoxgenase"/>
    <property type="match status" value="1"/>
</dbReference>
<evidence type="ECO:0000256" key="4">
    <source>
        <dbReference type="ARBA" id="ARBA00023033"/>
    </source>
</evidence>
<dbReference type="SUPFAM" id="SSF51679">
    <property type="entry name" value="Bacterial luciferase-like"/>
    <property type="match status" value="1"/>
</dbReference>
<feature type="binding site" evidence="6">
    <location>
        <position position="103"/>
    </location>
    <ligand>
        <name>FMN</name>
        <dbReference type="ChEBI" id="CHEBI:58210"/>
    </ligand>
</feature>
<organism evidence="8 9">
    <name type="scientific">Caballeronia sordidicola</name>
    <name type="common">Burkholderia sordidicola</name>
    <dbReference type="NCBI Taxonomy" id="196367"/>
    <lineage>
        <taxon>Bacteria</taxon>
        <taxon>Pseudomonadati</taxon>
        <taxon>Pseudomonadota</taxon>
        <taxon>Betaproteobacteria</taxon>
        <taxon>Burkholderiales</taxon>
        <taxon>Burkholderiaceae</taxon>
        <taxon>Caballeronia</taxon>
    </lineage>
</organism>
<evidence type="ECO:0000313" key="9">
    <source>
        <dbReference type="Proteomes" id="UP000054893"/>
    </source>
</evidence>
<feature type="binding site" evidence="6">
    <location>
        <position position="157"/>
    </location>
    <ligand>
        <name>FMN</name>
        <dbReference type="ChEBI" id="CHEBI:58210"/>
    </ligand>
</feature>
<evidence type="ECO:0000256" key="3">
    <source>
        <dbReference type="ARBA" id="ARBA00023002"/>
    </source>
</evidence>
<dbReference type="AlphaFoldDB" id="A0A158I7F9"/>
<evidence type="ECO:0000313" key="8">
    <source>
        <dbReference type="EMBL" id="SAL52397.1"/>
    </source>
</evidence>
<dbReference type="PIRSF" id="PIRSF000337">
    <property type="entry name" value="NTA_MOA"/>
    <property type="match status" value="1"/>
</dbReference>
<gene>
    <name evidence="8" type="ORF">AWB64_05642</name>
</gene>
<dbReference type="GO" id="GO:0004497">
    <property type="term" value="F:monooxygenase activity"/>
    <property type="evidence" value="ECO:0007669"/>
    <property type="project" value="UniProtKB-KW"/>
</dbReference>